<dbReference type="Proteomes" id="UP000015104">
    <property type="component" value="Unassembled WGS sequence"/>
</dbReference>
<keyword evidence="2" id="KW-1185">Reference proteome</keyword>
<dbReference type="HOGENOM" id="CLU_3423447_0_0_1"/>
<dbReference type="EnsemblMetazoa" id="tetur06g01120.1">
    <property type="protein sequence ID" value="tetur06g01120.1"/>
    <property type="gene ID" value="tetur06g01120"/>
</dbReference>
<organism evidence="1 2">
    <name type="scientific">Tetranychus urticae</name>
    <name type="common">Two-spotted spider mite</name>
    <dbReference type="NCBI Taxonomy" id="32264"/>
    <lineage>
        <taxon>Eukaryota</taxon>
        <taxon>Metazoa</taxon>
        <taxon>Ecdysozoa</taxon>
        <taxon>Arthropoda</taxon>
        <taxon>Chelicerata</taxon>
        <taxon>Arachnida</taxon>
        <taxon>Acari</taxon>
        <taxon>Acariformes</taxon>
        <taxon>Trombidiformes</taxon>
        <taxon>Prostigmata</taxon>
        <taxon>Eleutherengona</taxon>
        <taxon>Raphignathae</taxon>
        <taxon>Tetranychoidea</taxon>
        <taxon>Tetranychidae</taxon>
        <taxon>Tetranychus</taxon>
    </lineage>
</organism>
<dbReference type="AlphaFoldDB" id="T1K6N4"/>
<dbReference type="EMBL" id="CAEY01001792">
    <property type="status" value="NOT_ANNOTATED_CDS"/>
    <property type="molecule type" value="Genomic_DNA"/>
</dbReference>
<reference evidence="2" key="1">
    <citation type="submission" date="2011-08" db="EMBL/GenBank/DDBJ databases">
        <authorList>
            <person name="Rombauts S."/>
        </authorList>
    </citation>
    <scope>NUCLEOTIDE SEQUENCE</scope>
    <source>
        <strain evidence="2">London</strain>
    </source>
</reference>
<evidence type="ECO:0000313" key="2">
    <source>
        <dbReference type="Proteomes" id="UP000015104"/>
    </source>
</evidence>
<reference evidence="1" key="2">
    <citation type="submission" date="2015-06" db="UniProtKB">
        <authorList>
            <consortium name="EnsemblMetazoa"/>
        </authorList>
    </citation>
    <scope>IDENTIFICATION</scope>
</reference>
<sequence>MYTLKYRHLCGRHFAASEMERRL</sequence>
<protein>
    <submittedName>
        <fullName evidence="1">Uncharacterized protein</fullName>
    </submittedName>
</protein>
<evidence type="ECO:0000313" key="1">
    <source>
        <dbReference type="EnsemblMetazoa" id="tetur06g01120.1"/>
    </source>
</evidence>
<proteinExistence type="predicted"/>
<name>T1K6N4_TETUR</name>
<accession>T1K6N4</accession>